<dbReference type="EMBL" id="CM026430">
    <property type="protein sequence ID" value="KAG0560820.1"/>
    <property type="molecule type" value="Genomic_DNA"/>
</dbReference>
<proteinExistence type="predicted"/>
<evidence type="ECO:0000313" key="1">
    <source>
        <dbReference type="EMBL" id="KAG0560820.1"/>
    </source>
</evidence>
<comment type="caution">
    <text evidence="1">The sequence shown here is derived from an EMBL/GenBank/DDBJ whole genome shotgun (WGS) entry which is preliminary data.</text>
</comment>
<organism evidence="1 2">
    <name type="scientific">Ceratodon purpureus</name>
    <name type="common">Fire moss</name>
    <name type="synonym">Dicranum purpureum</name>
    <dbReference type="NCBI Taxonomy" id="3225"/>
    <lineage>
        <taxon>Eukaryota</taxon>
        <taxon>Viridiplantae</taxon>
        <taxon>Streptophyta</taxon>
        <taxon>Embryophyta</taxon>
        <taxon>Bryophyta</taxon>
        <taxon>Bryophytina</taxon>
        <taxon>Bryopsida</taxon>
        <taxon>Dicranidae</taxon>
        <taxon>Pseudoditrichales</taxon>
        <taxon>Ditrichaceae</taxon>
        <taxon>Ceratodon</taxon>
    </lineage>
</organism>
<keyword evidence="2" id="KW-1185">Reference proteome</keyword>
<gene>
    <name evidence="1" type="ORF">KC19_9G016400</name>
</gene>
<name>A0A8T0GP85_CERPU</name>
<protein>
    <submittedName>
        <fullName evidence="1">Uncharacterized protein</fullName>
    </submittedName>
</protein>
<dbReference type="AlphaFoldDB" id="A0A8T0GP85"/>
<dbReference type="Proteomes" id="UP000822688">
    <property type="component" value="Chromosome 9"/>
</dbReference>
<evidence type="ECO:0000313" key="2">
    <source>
        <dbReference type="Proteomes" id="UP000822688"/>
    </source>
</evidence>
<sequence length="621" mass="69586">MEDAFLLSMTSIIEIIRDDGSSLGKYKVPPGGKPVSEVLDSIFMKHGLVGALVEDASIELTKSDLLTAGHTYTFQPSTSVPPPGLRNHRREVEGEPLCDCKRTNKPTKPVTKVTPPRPQFRPFRQWLIQNPAPTHGTELEGMLEYLQEVPCSPETKKFIEDHLYQVPDITNVHFDVGASLGGNCFWRDDIFKLLKSNKSNVLILSGRRRIGKTMAMAHEVIRARSEIYGVRDSVLFYHPGGKVLEAHVQTIIKILAHMNIPCLWDEFTDLEVNLAKEYKILFESCLNVPRLCAVLFGSSEAAISDKSKYAVASRGAGVSKVPLPSMELLLAMLQHRKPNLNSYEIGSTFLRNFSVYGFNLSSHMEEDADVASLESIRAGGIHGVCFLTGTRLEALEQLASNRNKVDGISAFDLIRLEQNQYIEKRATGGHYDFRDPQLIGVTSVNSTLEDVEGYVFELLLRDFLKPQLFQFLIEKFPLLEGLEATKAQMIHGNLTKNCEIDGLIFYREYGIIISCKRSQGLQDWDKSFLDHLNHLSDEGKKQSPNVHRDLALCQRLFLVCVSVLDGETRGLPPSSYNHANLSLEGKYISGEKEISPLTIFLHDLLALLPPVKMAQSSCLWR</sequence>
<accession>A0A8T0GP85</accession>
<reference evidence="1" key="1">
    <citation type="submission" date="2020-06" db="EMBL/GenBank/DDBJ databases">
        <title>WGS assembly of Ceratodon purpureus strain R40.</title>
        <authorList>
            <person name="Carey S.B."/>
            <person name="Jenkins J."/>
            <person name="Shu S."/>
            <person name="Lovell J.T."/>
            <person name="Sreedasyam A."/>
            <person name="Maumus F."/>
            <person name="Tiley G.P."/>
            <person name="Fernandez-Pozo N."/>
            <person name="Barry K."/>
            <person name="Chen C."/>
            <person name="Wang M."/>
            <person name="Lipzen A."/>
            <person name="Daum C."/>
            <person name="Saski C.A."/>
            <person name="Payton A.C."/>
            <person name="Mcbreen J.C."/>
            <person name="Conrad R.E."/>
            <person name="Kollar L.M."/>
            <person name="Olsson S."/>
            <person name="Huttunen S."/>
            <person name="Landis J.B."/>
            <person name="Wickett N.J."/>
            <person name="Johnson M.G."/>
            <person name="Rensing S.A."/>
            <person name="Grimwood J."/>
            <person name="Schmutz J."/>
            <person name="Mcdaniel S.F."/>
        </authorList>
    </citation>
    <scope>NUCLEOTIDE SEQUENCE</scope>
    <source>
        <strain evidence="1">R40</strain>
    </source>
</reference>